<name>A0AAU9LYZ6_9ASTR</name>
<dbReference type="SUPFAM" id="SSF52540">
    <property type="entry name" value="P-loop containing nucleoside triphosphate hydrolases"/>
    <property type="match status" value="1"/>
</dbReference>
<reference evidence="8 9" key="1">
    <citation type="submission" date="2022-01" db="EMBL/GenBank/DDBJ databases">
        <authorList>
            <person name="Xiong W."/>
            <person name="Schranz E."/>
        </authorList>
    </citation>
    <scope>NUCLEOTIDE SEQUENCE [LARGE SCALE GENOMIC DNA]</scope>
</reference>
<dbReference type="PANTHER" id="PTHR43381:SF5">
    <property type="entry name" value="TR-TYPE G DOMAIN-CONTAINING PROTEIN"/>
    <property type="match status" value="1"/>
</dbReference>
<sequence>MAQTVLSPPKPEKPSGPTKLKEAFRKRSGAAGGTRRRMVQDDSVHDDEVDVSIPGAKKGRKWSKAIRKAARMRVAREAEPVKVELMEVGEEGMLIDELAYNLAMTEGEILGHLYAKGIKPDGVQKLDKEMVKMVCREYEVEVIDVGPIKISEQAKKKEIFYEEDLDHLQDRPPVLTIMGHVDHGKTTLLDFIRKTKADKASMLDDIIEYVKQLQAHVHMMSKMNMSSMMTPLAMQQQQMQMAMMNSMGMGMGMGMGGMMDMNTYSGLVPATAGISHVAIQFPAYEKIKGYLARRDNIEVDQLGARDVAVASSVSKVFASTLTYPHELNCNFMLDCTI</sequence>
<dbReference type="SUPFAM" id="SSF103506">
    <property type="entry name" value="Mitochondrial carrier"/>
    <property type="match status" value="1"/>
</dbReference>
<dbReference type="EMBL" id="CAKMRJ010000224">
    <property type="protein sequence ID" value="CAH1419120.1"/>
    <property type="molecule type" value="Genomic_DNA"/>
</dbReference>
<dbReference type="InterPro" id="IPR027417">
    <property type="entry name" value="P-loop_NTPase"/>
</dbReference>
<dbReference type="GO" id="GO:0005525">
    <property type="term" value="F:GTP binding"/>
    <property type="evidence" value="ECO:0007669"/>
    <property type="project" value="UniProtKB-KW"/>
</dbReference>
<dbReference type="InterPro" id="IPR023395">
    <property type="entry name" value="MCP_dom_sf"/>
</dbReference>
<dbReference type="GO" id="GO:0005737">
    <property type="term" value="C:cytoplasm"/>
    <property type="evidence" value="ECO:0007669"/>
    <property type="project" value="TreeGrafter"/>
</dbReference>
<evidence type="ECO:0000256" key="1">
    <source>
        <dbReference type="ARBA" id="ARBA00004370"/>
    </source>
</evidence>
<keyword evidence="5" id="KW-0472">Membrane</keyword>
<dbReference type="Proteomes" id="UP001157418">
    <property type="component" value="Unassembled WGS sequence"/>
</dbReference>
<dbReference type="GO" id="GO:0003743">
    <property type="term" value="F:translation initiation factor activity"/>
    <property type="evidence" value="ECO:0007669"/>
    <property type="project" value="TreeGrafter"/>
</dbReference>
<evidence type="ECO:0000256" key="3">
    <source>
        <dbReference type="ARBA" id="ARBA00022741"/>
    </source>
</evidence>
<feature type="region of interest" description="Disordered" evidence="6">
    <location>
        <begin position="1"/>
        <end position="49"/>
    </location>
</feature>
<evidence type="ECO:0000256" key="2">
    <source>
        <dbReference type="ARBA" id="ARBA00022692"/>
    </source>
</evidence>
<evidence type="ECO:0000256" key="5">
    <source>
        <dbReference type="ARBA" id="ARBA00023136"/>
    </source>
</evidence>
<dbReference type="Gene3D" id="3.40.50.300">
    <property type="entry name" value="P-loop containing nucleotide triphosphate hydrolases"/>
    <property type="match status" value="1"/>
</dbReference>
<gene>
    <name evidence="8" type="ORF">LVIROSA_LOCUS6676</name>
</gene>
<dbReference type="InterPro" id="IPR015760">
    <property type="entry name" value="TIF_IF2"/>
</dbReference>
<comment type="subcellular location">
    <subcellularLocation>
        <location evidence="1">Membrane</location>
    </subcellularLocation>
</comment>
<dbReference type="Gene3D" id="1.50.40.10">
    <property type="entry name" value="Mitochondrial carrier domain"/>
    <property type="match status" value="1"/>
</dbReference>
<organism evidence="8 9">
    <name type="scientific">Lactuca virosa</name>
    <dbReference type="NCBI Taxonomy" id="75947"/>
    <lineage>
        <taxon>Eukaryota</taxon>
        <taxon>Viridiplantae</taxon>
        <taxon>Streptophyta</taxon>
        <taxon>Embryophyta</taxon>
        <taxon>Tracheophyta</taxon>
        <taxon>Spermatophyta</taxon>
        <taxon>Magnoliopsida</taxon>
        <taxon>eudicotyledons</taxon>
        <taxon>Gunneridae</taxon>
        <taxon>Pentapetalae</taxon>
        <taxon>asterids</taxon>
        <taxon>campanulids</taxon>
        <taxon>Asterales</taxon>
        <taxon>Asteraceae</taxon>
        <taxon>Cichorioideae</taxon>
        <taxon>Cichorieae</taxon>
        <taxon>Lactucinae</taxon>
        <taxon>Lactuca</taxon>
    </lineage>
</organism>
<protein>
    <recommendedName>
        <fullName evidence="7">Translation initiation factor IF-2 N-terminal domain-containing protein</fullName>
    </recommendedName>
</protein>
<dbReference type="GO" id="GO:0016020">
    <property type="term" value="C:membrane"/>
    <property type="evidence" value="ECO:0007669"/>
    <property type="project" value="UniProtKB-SubCell"/>
</dbReference>
<evidence type="ECO:0000259" key="7">
    <source>
        <dbReference type="Pfam" id="PF04760"/>
    </source>
</evidence>
<dbReference type="Pfam" id="PF04760">
    <property type="entry name" value="IF2_N"/>
    <property type="match status" value="1"/>
</dbReference>
<comment type="caution">
    <text evidence="8">The sequence shown here is derived from an EMBL/GenBank/DDBJ whole genome shotgun (WGS) entry which is preliminary data.</text>
</comment>
<accession>A0AAU9LYZ6</accession>
<keyword evidence="4" id="KW-0342">GTP-binding</keyword>
<evidence type="ECO:0000313" key="8">
    <source>
        <dbReference type="EMBL" id="CAH1419120.1"/>
    </source>
</evidence>
<evidence type="ECO:0000256" key="4">
    <source>
        <dbReference type="ARBA" id="ARBA00023134"/>
    </source>
</evidence>
<dbReference type="PANTHER" id="PTHR43381">
    <property type="entry name" value="TRANSLATION INITIATION FACTOR IF-2-RELATED"/>
    <property type="match status" value="1"/>
</dbReference>
<evidence type="ECO:0000256" key="6">
    <source>
        <dbReference type="SAM" id="MobiDB-lite"/>
    </source>
</evidence>
<dbReference type="AlphaFoldDB" id="A0AAU9LYZ6"/>
<keyword evidence="9" id="KW-1185">Reference proteome</keyword>
<feature type="domain" description="Translation initiation factor IF-2 N-terminal" evidence="7">
    <location>
        <begin position="93"/>
        <end position="141"/>
    </location>
</feature>
<keyword evidence="3" id="KW-0547">Nucleotide-binding</keyword>
<evidence type="ECO:0000313" key="9">
    <source>
        <dbReference type="Proteomes" id="UP001157418"/>
    </source>
</evidence>
<proteinExistence type="predicted"/>
<keyword evidence="2" id="KW-0812">Transmembrane</keyword>
<dbReference type="InterPro" id="IPR006847">
    <property type="entry name" value="IF2_N"/>
</dbReference>